<keyword evidence="4 10" id="KW-0547">Nucleotide-binding</keyword>
<keyword evidence="5" id="KW-0802">TPR repeat</keyword>
<dbReference type="SUPFAM" id="SSF140931">
    <property type="entry name" value="Fic-like"/>
    <property type="match status" value="2"/>
</dbReference>
<evidence type="ECO:0000313" key="13">
    <source>
        <dbReference type="Proteomes" id="UP001620626"/>
    </source>
</evidence>
<keyword evidence="2" id="KW-0812">Transmembrane</keyword>
<evidence type="ECO:0000256" key="4">
    <source>
        <dbReference type="ARBA" id="ARBA00022741"/>
    </source>
</evidence>
<dbReference type="PANTHER" id="PTHR13504:SF34">
    <property type="entry name" value="PROTEIN ADENYLYLTRANSFERASE FICD"/>
    <property type="match status" value="1"/>
</dbReference>
<evidence type="ECO:0000256" key="8">
    <source>
        <dbReference type="ARBA" id="ARBA00023136"/>
    </source>
</evidence>
<dbReference type="Gene3D" id="1.10.3290.10">
    <property type="entry name" value="Fido-like domain"/>
    <property type="match status" value="2"/>
</dbReference>
<comment type="subcellular location">
    <subcellularLocation>
        <location evidence="1">Membrane</location>
        <topology evidence="1">Single-pass membrane protein</topology>
    </subcellularLocation>
</comment>
<evidence type="ECO:0000259" key="11">
    <source>
        <dbReference type="PROSITE" id="PS51459"/>
    </source>
</evidence>
<feature type="domain" description="Fido" evidence="11">
    <location>
        <begin position="226"/>
        <end position="363"/>
    </location>
</feature>
<dbReference type="PROSITE" id="PS51459">
    <property type="entry name" value="FIDO"/>
    <property type="match status" value="1"/>
</dbReference>
<proteinExistence type="predicted"/>
<dbReference type="InterPro" id="IPR040198">
    <property type="entry name" value="Fido_containing"/>
</dbReference>
<evidence type="ECO:0000256" key="7">
    <source>
        <dbReference type="ARBA" id="ARBA00022989"/>
    </source>
</evidence>
<keyword evidence="6 10" id="KW-0067">ATP-binding</keyword>
<dbReference type="PANTHER" id="PTHR13504">
    <property type="entry name" value="FIDO DOMAIN-CONTAINING PROTEIN DDB_G0283145"/>
    <property type="match status" value="1"/>
</dbReference>
<evidence type="ECO:0000313" key="12">
    <source>
        <dbReference type="EMBL" id="KAL3115451.1"/>
    </source>
</evidence>
<evidence type="ECO:0000256" key="3">
    <source>
        <dbReference type="ARBA" id="ARBA00022737"/>
    </source>
</evidence>
<dbReference type="InterPro" id="IPR036597">
    <property type="entry name" value="Fido-like_dom_sf"/>
</dbReference>
<dbReference type="EMBL" id="JBICBT010000381">
    <property type="protein sequence ID" value="KAL3115451.1"/>
    <property type="molecule type" value="Genomic_DNA"/>
</dbReference>
<sequence length="375" mass="43144">MELDPSWDNQALQEHFRLNAVRERGGRMKKTYPMSLFKDDSKYLGILDDAVMQQKQLTEQMIKFLHHRTLDKLENEAAGVYREIDVMVGNHRVIPHQEVPNAMAGFCSWFNTMQENNDMDAATFAADAHNRFVNGLLLMALYTVRVEFTLEAQKHHSASVTKNRRGRMGGISRHSWDNQALQEQVRLNAVRARGGRMKKTYPTSKFKDDSQYFEILDGAVMQQKQLTEQMIKTLHHHILGEKDATATGVYREIDVFVGNHRVIPHQEVPNAMVEFCIWFNTTQENNDMDAATFAANAHNRFVRIHPFEDANGRTGRVLMNMVLKRRGWRPVVLEETFRQVYNDQIINNNIAQFAQEIARLGNNQNVPGSSNMALA</sequence>
<comment type="caution">
    <text evidence="12">The sequence shown here is derived from an EMBL/GenBank/DDBJ whole genome shotgun (WGS) entry which is preliminary data.</text>
</comment>
<dbReference type="InterPro" id="IPR003812">
    <property type="entry name" value="Fido"/>
</dbReference>
<evidence type="ECO:0000256" key="9">
    <source>
        <dbReference type="PIRSR" id="PIRSR640198-1"/>
    </source>
</evidence>
<dbReference type="Pfam" id="PF02661">
    <property type="entry name" value="Fic"/>
    <property type="match status" value="2"/>
</dbReference>
<protein>
    <recommendedName>
        <fullName evidence="11">Fido domain-containing protein</fullName>
    </recommendedName>
</protein>
<name>A0ABD2LK30_9BILA</name>
<organism evidence="12 13">
    <name type="scientific">Heterodera trifolii</name>
    <dbReference type="NCBI Taxonomy" id="157864"/>
    <lineage>
        <taxon>Eukaryota</taxon>
        <taxon>Metazoa</taxon>
        <taxon>Ecdysozoa</taxon>
        <taxon>Nematoda</taxon>
        <taxon>Chromadorea</taxon>
        <taxon>Rhabditida</taxon>
        <taxon>Tylenchina</taxon>
        <taxon>Tylenchomorpha</taxon>
        <taxon>Tylenchoidea</taxon>
        <taxon>Heteroderidae</taxon>
        <taxon>Heteroderinae</taxon>
        <taxon>Heterodera</taxon>
    </lineage>
</organism>
<gene>
    <name evidence="12" type="ORF">niasHT_020124</name>
</gene>
<keyword evidence="7" id="KW-1133">Transmembrane helix</keyword>
<evidence type="ECO:0000256" key="5">
    <source>
        <dbReference type="ARBA" id="ARBA00022803"/>
    </source>
</evidence>
<evidence type="ECO:0000256" key="10">
    <source>
        <dbReference type="PIRSR" id="PIRSR640198-2"/>
    </source>
</evidence>
<evidence type="ECO:0000256" key="1">
    <source>
        <dbReference type="ARBA" id="ARBA00004167"/>
    </source>
</evidence>
<dbReference type="Proteomes" id="UP001620626">
    <property type="component" value="Unassembled WGS sequence"/>
</dbReference>
<accession>A0ABD2LK30</accession>
<keyword evidence="13" id="KW-1185">Reference proteome</keyword>
<feature type="binding site" evidence="10">
    <location>
        <begin position="309"/>
        <end position="316"/>
    </location>
    <ligand>
        <name>ATP</name>
        <dbReference type="ChEBI" id="CHEBI:30616"/>
    </ligand>
</feature>
<evidence type="ECO:0000256" key="2">
    <source>
        <dbReference type="ARBA" id="ARBA00022692"/>
    </source>
</evidence>
<evidence type="ECO:0000256" key="6">
    <source>
        <dbReference type="ARBA" id="ARBA00022840"/>
    </source>
</evidence>
<keyword evidence="8" id="KW-0472">Membrane</keyword>
<feature type="binding site" evidence="10">
    <location>
        <begin position="257"/>
        <end position="260"/>
    </location>
    <ligand>
        <name>ATP</name>
        <dbReference type="ChEBI" id="CHEBI:30616"/>
    </ligand>
</feature>
<keyword evidence="3" id="KW-0677">Repeat</keyword>
<dbReference type="AlphaFoldDB" id="A0ABD2LK30"/>
<feature type="active site" evidence="9">
    <location>
        <position position="305"/>
    </location>
</feature>
<reference evidence="12 13" key="1">
    <citation type="submission" date="2024-10" db="EMBL/GenBank/DDBJ databases">
        <authorList>
            <person name="Kim D."/>
        </authorList>
    </citation>
    <scope>NUCLEOTIDE SEQUENCE [LARGE SCALE GENOMIC DNA]</scope>
    <source>
        <strain evidence="12">BH-2024</strain>
    </source>
</reference>